<evidence type="ECO:0000256" key="2">
    <source>
        <dbReference type="ARBA" id="ARBA00019014"/>
    </source>
</evidence>
<dbReference type="PANTHER" id="PTHR12598:SF0">
    <property type="entry name" value="COPPER HOMEOSTASIS PROTEIN CUTC HOMOLOG"/>
    <property type="match status" value="1"/>
</dbReference>
<reference evidence="3 4" key="1">
    <citation type="journal article" date="2024" name="bioRxiv">
        <title>Comparative genomics of Cryptococcus and Kwoniella reveals pathogenesis evolution and contrasting karyotype dynamics via intercentromeric recombination or chromosome fusion.</title>
        <authorList>
            <person name="Coelho M.A."/>
            <person name="David-Palma M."/>
            <person name="Shea T."/>
            <person name="Bowers K."/>
            <person name="McGinley-Smith S."/>
            <person name="Mohammad A.W."/>
            <person name="Gnirke A."/>
            <person name="Yurkov A.M."/>
            <person name="Nowrousian M."/>
            <person name="Sun S."/>
            <person name="Cuomo C.A."/>
            <person name="Heitman J."/>
        </authorList>
    </citation>
    <scope>NUCLEOTIDE SEQUENCE [LARGE SCALE GENOMIC DNA]</scope>
    <source>
        <strain evidence="3 4">CBS 13917</strain>
    </source>
</reference>
<dbReference type="KEGG" id="kne:92181203"/>
<evidence type="ECO:0000313" key="4">
    <source>
        <dbReference type="Proteomes" id="UP001388673"/>
    </source>
</evidence>
<gene>
    <name evidence="3" type="ORF">IAR55_003945</name>
</gene>
<dbReference type="EMBL" id="JBCAWK010000007">
    <property type="protein sequence ID" value="KAK8853243.1"/>
    <property type="molecule type" value="Genomic_DNA"/>
</dbReference>
<organism evidence="3 4">
    <name type="scientific">Kwoniella newhampshirensis</name>
    <dbReference type="NCBI Taxonomy" id="1651941"/>
    <lineage>
        <taxon>Eukaryota</taxon>
        <taxon>Fungi</taxon>
        <taxon>Dikarya</taxon>
        <taxon>Basidiomycota</taxon>
        <taxon>Agaricomycotina</taxon>
        <taxon>Tremellomycetes</taxon>
        <taxon>Tremellales</taxon>
        <taxon>Cryptococcaceae</taxon>
        <taxon>Kwoniella</taxon>
    </lineage>
</organism>
<dbReference type="PANTHER" id="PTHR12598">
    <property type="entry name" value="COPPER HOMEOSTASIS PROTEIN CUTC"/>
    <property type="match status" value="1"/>
</dbReference>
<dbReference type="GeneID" id="92181203"/>
<comment type="caution">
    <text evidence="3">The sequence shown here is derived from an EMBL/GenBank/DDBJ whole genome shotgun (WGS) entry which is preliminary data.</text>
</comment>
<evidence type="ECO:0000256" key="1">
    <source>
        <dbReference type="ARBA" id="ARBA00007768"/>
    </source>
</evidence>
<dbReference type="Proteomes" id="UP001388673">
    <property type="component" value="Unassembled WGS sequence"/>
</dbReference>
<dbReference type="Pfam" id="PF03932">
    <property type="entry name" value="CutC"/>
    <property type="match status" value="2"/>
</dbReference>
<dbReference type="RefSeq" id="XP_066802429.1">
    <property type="nucleotide sequence ID" value="XM_066947050.1"/>
</dbReference>
<protein>
    <recommendedName>
        <fullName evidence="2">Copper homeostasis protein cutC homolog</fullName>
    </recommendedName>
</protein>
<dbReference type="GO" id="GO:0005507">
    <property type="term" value="F:copper ion binding"/>
    <property type="evidence" value="ECO:0007669"/>
    <property type="project" value="TreeGrafter"/>
</dbReference>
<name>A0AAW0YY54_9TREE</name>
<keyword evidence="4" id="KW-1185">Reference proteome</keyword>
<dbReference type="SUPFAM" id="SSF110395">
    <property type="entry name" value="CutC-like"/>
    <property type="match status" value="1"/>
</dbReference>
<dbReference type="AlphaFoldDB" id="A0AAW0YY54"/>
<dbReference type="Gene3D" id="3.20.20.380">
    <property type="entry name" value="Copper homeostasis (CutC) domain"/>
    <property type="match status" value="1"/>
</dbReference>
<comment type="similarity">
    <text evidence="1">Belongs to the CutC family.</text>
</comment>
<sequence>MIPTIEFCIDSLENALLMLVNLAFYLTYIHLSLSYNPSRSQSLKPFGKFRLEICSNLISGGGLTPPMGSVKRIHALLPSTPLMIMIRPRVGSFVYTQSEIETMLAEIEAFREMGEVRGFVFGCLKEDGTVDEVNTRLDTGVPFGLHKKLTCRRLPPLSRLSEVCDGYDVTFHRAFDLTPDPMQAYHTIASIPGINRILTSGQSPKSALDGIDVIRTLIQLSADKTHANRHPITIVPGSGVNRHTLALLRKGLPQATEFHASCSTACTPAGRDASATLEKGEKMGFGLNEWKMDRTRLLDLWEIANVQDNDLEEIAL</sequence>
<evidence type="ECO:0000313" key="3">
    <source>
        <dbReference type="EMBL" id="KAK8853243.1"/>
    </source>
</evidence>
<dbReference type="InterPro" id="IPR036822">
    <property type="entry name" value="CutC-like_dom_sf"/>
</dbReference>
<accession>A0AAW0YY54</accession>
<dbReference type="InterPro" id="IPR005627">
    <property type="entry name" value="CutC-like"/>
</dbReference>
<proteinExistence type="inferred from homology"/>